<dbReference type="EMBL" id="PNYA01000022">
    <property type="protein sequence ID" value="PMS16862.1"/>
    <property type="molecule type" value="Genomic_DNA"/>
</dbReference>
<comment type="similarity">
    <text evidence="1">Belongs to the carotenoid oxygenase family.</text>
</comment>
<evidence type="ECO:0000256" key="2">
    <source>
        <dbReference type="ARBA" id="ARBA00022723"/>
    </source>
</evidence>
<reference evidence="6 7" key="1">
    <citation type="submission" date="2018-01" db="EMBL/GenBank/DDBJ databases">
        <title>Whole genome analyses suggest that Burkholderia sensu lato contains two further novel genera in the rhizoxinica-symbiotica group Mycetohabitans gen. nov., and Trinickia gen. nov.: implications for the evolution of diazotrophy and nodulation in the Burkholderiaceae.</title>
        <authorList>
            <person name="Estrada-de los Santos P."/>
            <person name="Palmer M."/>
            <person name="Chavez-Ramirez B."/>
            <person name="Beukes C."/>
            <person name="Steenkamp E.T."/>
            <person name="Hirsch A.M."/>
            <person name="Manyaka P."/>
            <person name="Maluk M."/>
            <person name="Lafos M."/>
            <person name="Crook M."/>
            <person name="Gross E."/>
            <person name="Simon M.F."/>
            <person name="Bueno dos Reis Junior F."/>
            <person name="Poole P.S."/>
            <person name="Venter S.N."/>
            <person name="James E.K."/>
        </authorList>
    </citation>
    <scope>NUCLEOTIDE SEQUENCE [LARGE SCALE GENOMIC DNA]</scope>
    <source>
        <strain evidence="6 7">GIMN1.004</strain>
    </source>
</reference>
<keyword evidence="4 5" id="KW-0408">Iron</keyword>
<evidence type="ECO:0000313" key="7">
    <source>
        <dbReference type="Proteomes" id="UP000235616"/>
    </source>
</evidence>
<keyword evidence="3" id="KW-0560">Oxidoreductase</keyword>
<dbReference type="AlphaFoldDB" id="A0A2N7VI79"/>
<organism evidence="6 7">
    <name type="scientific">Trinickia dabaoshanensis</name>
    <dbReference type="NCBI Taxonomy" id="564714"/>
    <lineage>
        <taxon>Bacteria</taxon>
        <taxon>Pseudomonadati</taxon>
        <taxon>Pseudomonadota</taxon>
        <taxon>Betaproteobacteria</taxon>
        <taxon>Burkholderiales</taxon>
        <taxon>Burkholderiaceae</taxon>
        <taxon>Trinickia</taxon>
    </lineage>
</organism>
<comment type="caution">
    <text evidence="6">The sequence shown here is derived from an EMBL/GenBank/DDBJ whole genome shotgun (WGS) entry which is preliminary data.</text>
</comment>
<dbReference type="GO" id="GO:0010436">
    <property type="term" value="F:carotenoid dioxygenase activity"/>
    <property type="evidence" value="ECO:0007669"/>
    <property type="project" value="TreeGrafter"/>
</dbReference>
<dbReference type="OrthoDB" id="6636843at2"/>
<dbReference type="GO" id="GO:0016121">
    <property type="term" value="P:carotene catabolic process"/>
    <property type="evidence" value="ECO:0007669"/>
    <property type="project" value="TreeGrafter"/>
</dbReference>
<keyword evidence="2 5" id="KW-0479">Metal-binding</keyword>
<sequence>MTTIDLNAGALAPVANEVEHLALRVTGTVPGDLDGVLVRNGPNPLTGRFEGEGVLSWWPEAAMLHAISFEGGSATAYRNKWLRTQRWAQVYEPQSASLRPDTNPNVNVIRHAGETLALAEGGLPLAVSPLLDTLGLPRRHPFAATGMTAHPKIDPETRELVTFHAGWRPPFLRYGVAGADGDSIVDIDIALERPSMMHDIAITRTHSIVLDLNVGYDFSMLERGHRMPLRWDDRRPARLGVIPRHGGMPRWFEISPCFIQHVVNAYDEDENSIVLDAIRYPWFLRLTPDGRAFEDNPLGTLHRYRIDLASGLVQEHAVDALGVELPRIDERRTGRPYRYLYAVEQPSPDQMRGIVRYDWEGGAFERYPLPPGDQNSEPVFVPRAAGGREHDGWLLCCVYRHATATSDVLLLDARDIAAGPIATVHLPVRIPAGFHGQWLPREE</sequence>
<protein>
    <submittedName>
        <fullName evidence="6">Carotenoid oxygenase</fullName>
    </submittedName>
</protein>
<keyword evidence="7" id="KW-1185">Reference proteome</keyword>
<dbReference type="RefSeq" id="WP_102647603.1">
    <property type="nucleotide sequence ID" value="NZ_PNYA01000022.1"/>
</dbReference>
<evidence type="ECO:0000313" key="6">
    <source>
        <dbReference type="EMBL" id="PMS16862.1"/>
    </source>
</evidence>
<evidence type="ECO:0000256" key="5">
    <source>
        <dbReference type="PIRSR" id="PIRSR604294-1"/>
    </source>
</evidence>
<dbReference type="Proteomes" id="UP000235616">
    <property type="component" value="Unassembled WGS sequence"/>
</dbReference>
<feature type="binding site" evidence="5">
    <location>
        <position position="198"/>
    </location>
    <ligand>
        <name>Fe cation</name>
        <dbReference type="ChEBI" id="CHEBI:24875"/>
        <note>catalytic</note>
    </ligand>
</feature>
<proteinExistence type="inferred from homology"/>
<dbReference type="InterPro" id="IPR004294">
    <property type="entry name" value="Carotenoid_Oase"/>
</dbReference>
<feature type="binding site" evidence="5">
    <location>
        <position position="435"/>
    </location>
    <ligand>
        <name>Fe cation</name>
        <dbReference type="ChEBI" id="CHEBI:24875"/>
        <note>catalytic</note>
    </ligand>
</feature>
<evidence type="ECO:0000256" key="3">
    <source>
        <dbReference type="ARBA" id="ARBA00023002"/>
    </source>
</evidence>
<name>A0A2N7VI79_9BURK</name>
<feature type="binding site" evidence="5">
    <location>
        <position position="150"/>
    </location>
    <ligand>
        <name>Fe cation</name>
        <dbReference type="ChEBI" id="CHEBI:24875"/>
        <note>catalytic</note>
    </ligand>
</feature>
<dbReference type="PANTHER" id="PTHR10543:SF89">
    <property type="entry name" value="CAROTENOID 9,10(9',10')-CLEAVAGE DIOXYGENASE 1"/>
    <property type="match status" value="1"/>
</dbReference>
<evidence type="ECO:0000256" key="1">
    <source>
        <dbReference type="ARBA" id="ARBA00006787"/>
    </source>
</evidence>
<accession>A0A2N7VI79</accession>
<feature type="binding site" evidence="5">
    <location>
        <position position="261"/>
    </location>
    <ligand>
        <name>Fe cation</name>
        <dbReference type="ChEBI" id="CHEBI:24875"/>
        <note>catalytic</note>
    </ligand>
</feature>
<dbReference type="GO" id="GO:0046872">
    <property type="term" value="F:metal ion binding"/>
    <property type="evidence" value="ECO:0007669"/>
    <property type="project" value="UniProtKB-KW"/>
</dbReference>
<comment type="cofactor">
    <cofactor evidence="5">
        <name>Fe(2+)</name>
        <dbReference type="ChEBI" id="CHEBI:29033"/>
    </cofactor>
    <text evidence="5">Binds 1 Fe(2+) ion per subunit.</text>
</comment>
<dbReference type="PANTHER" id="PTHR10543">
    <property type="entry name" value="BETA-CAROTENE DIOXYGENASE"/>
    <property type="match status" value="1"/>
</dbReference>
<gene>
    <name evidence="6" type="ORF">C0Z18_22210</name>
</gene>
<dbReference type="Pfam" id="PF03055">
    <property type="entry name" value="RPE65"/>
    <property type="match status" value="1"/>
</dbReference>
<evidence type="ECO:0000256" key="4">
    <source>
        <dbReference type="ARBA" id="ARBA00023004"/>
    </source>
</evidence>